<evidence type="ECO:0000313" key="3">
    <source>
        <dbReference type="Proteomes" id="UP000242715"/>
    </source>
</evidence>
<sequence>MFVIHSLLPASTMLSQNNNTKCWISRVQPRLNSSLGCWWVAIDIPRWKLRALRLCTEDHRSKKKEASLKKEDEKGETEARRLHTRRVELLY</sequence>
<keyword evidence="3" id="KW-1185">Reference proteome</keyword>
<evidence type="ECO:0000256" key="1">
    <source>
        <dbReference type="SAM" id="MobiDB-lite"/>
    </source>
</evidence>
<organism evidence="2 3">
    <name type="scientific">Trifolium subterraneum</name>
    <name type="common">Subterranean clover</name>
    <dbReference type="NCBI Taxonomy" id="3900"/>
    <lineage>
        <taxon>Eukaryota</taxon>
        <taxon>Viridiplantae</taxon>
        <taxon>Streptophyta</taxon>
        <taxon>Embryophyta</taxon>
        <taxon>Tracheophyta</taxon>
        <taxon>Spermatophyta</taxon>
        <taxon>Magnoliopsida</taxon>
        <taxon>eudicotyledons</taxon>
        <taxon>Gunneridae</taxon>
        <taxon>Pentapetalae</taxon>
        <taxon>rosids</taxon>
        <taxon>fabids</taxon>
        <taxon>Fabales</taxon>
        <taxon>Fabaceae</taxon>
        <taxon>Papilionoideae</taxon>
        <taxon>50 kb inversion clade</taxon>
        <taxon>NPAAA clade</taxon>
        <taxon>Hologalegina</taxon>
        <taxon>IRL clade</taxon>
        <taxon>Trifolieae</taxon>
        <taxon>Trifolium</taxon>
    </lineage>
</organism>
<dbReference type="EMBL" id="DF973587">
    <property type="protein sequence ID" value="GAU35323.1"/>
    <property type="molecule type" value="Genomic_DNA"/>
</dbReference>
<feature type="region of interest" description="Disordered" evidence="1">
    <location>
        <begin position="59"/>
        <end position="79"/>
    </location>
</feature>
<name>A0A2Z6MZQ5_TRISU</name>
<dbReference type="AlphaFoldDB" id="A0A2Z6MZQ5"/>
<reference evidence="3" key="1">
    <citation type="journal article" date="2017" name="Front. Plant Sci.">
        <title>Climate Clever Clovers: New Paradigm to Reduce the Environmental Footprint of Ruminants by Breeding Low Methanogenic Forages Utilizing Haplotype Variation.</title>
        <authorList>
            <person name="Kaur P."/>
            <person name="Appels R."/>
            <person name="Bayer P.E."/>
            <person name="Keeble-Gagnere G."/>
            <person name="Wang J."/>
            <person name="Hirakawa H."/>
            <person name="Shirasawa K."/>
            <person name="Vercoe P."/>
            <person name="Stefanova K."/>
            <person name="Durmic Z."/>
            <person name="Nichols P."/>
            <person name="Revell C."/>
            <person name="Isobe S.N."/>
            <person name="Edwards D."/>
            <person name="Erskine W."/>
        </authorList>
    </citation>
    <scope>NUCLEOTIDE SEQUENCE [LARGE SCALE GENOMIC DNA]</scope>
    <source>
        <strain evidence="3">cv. Daliak</strain>
    </source>
</reference>
<accession>A0A2Z6MZQ5</accession>
<evidence type="ECO:0000313" key="2">
    <source>
        <dbReference type="EMBL" id="GAU35323.1"/>
    </source>
</evidence>
<dbReference type="Proteomes" id="UP000242715">
    <property type="component" value="Unassembled WGS sequence"/>
</dbReference>
<gene>
    <name evidence="2" type="ORF">TSUD_337150</name>
</gene>
<protein>
    <submittedName>
        <fullName evidence="2">Uncharacterized protein</fullName>
    </submittedName>
</protein>
<proteinExistence type="predicted"/>